<dbReference type="Gene3D" id="3.30.70.1170">
    <property type="entry name" value="Sun protein, domain 3"/>
    <property type="match status" value="1"/>
</dbReference>
<feature type="active site" description="Nucleophile" evidence="5">
    <location>
        <position position="354"/>
    </location>
</feature>
<dbReference type="PRINTS" id="PR02008">
    <property type="entry name" value="RCMTFAMILY"/>
</dbReference>
<proteinExistence type="inferred from homology"/>
<dbReference type="PROSITE" id="PS51686">
    <property type="entry name" value="SAM_MT_RSMB_NOP"/>
    <property type="match status" value="1"/>
</dbReference>
<dbReference type="PANTHER" id="PTHR22807">
    <property type="entry name" value="NOP2 YEAST -RELATED NOL1/NOP2/FMU SUN DOMAIN-CONTAINING"/>
    <property type="match status" value="1"/>
</dbReference>
<feature type="domain" description="SAM-dependent MTase RsmB/NOP-type" evidence="6">
    <location>
        <begin position="142"/>
        <end position="401"/>
    </location>
</feature>
<keyword evidence="8" id="KW-1185">Reference proteome</keyword>
<dbReference type="Proteomes" id="UP000831460">
    <property type="component" value="Chromosome"/>
</dbReference>
<comment type="similarity">
    <text evidence="5">Belongs to the class I-like SAM-binding methyltransferase superfamily. RsmB/NOP family.</text>
</comment>
<keyword evidence="1 5" id="KW-0489">Methyltransferase</keyword>
<comment type="caution">
    <text evidence="5">Lacks conserved residue(s) required for the propagation of feature annotation.</text>
</comment>
<name>A0ABY4BMD7_9FLAO</name>
<dbReference type="InterPro" id="IPR029063">
    <property type="entry name" value="SAM-dependent_MTases_sf"/>
</dbReference>
<dbReference type="RefSeq" id="WP_243548379.1">
    <property type="nucleotide sequence ID" value="NZ_CP094532.1"/>
</dbReference>
<dbReference type="InterPro" id="IPR049560">
    <property type="entry name" value="MeTrfase_RsmB-F_NOP2_cat"/>
</dbReference>
<dbReference type="GO" id="GO:0008168">
    <property type="term" value="F:methyltransferase activity"/>
    <property type="evidence" value="ECO:0007669"/>
    <property type="project" value="UniProtKB-KW"/>
</dbReference>
<protein>
    <submittedName>
        <fullName evidence="7">Methyltransferase domain-containing protein</fullName>
    </submittedName>
</protein>
<dbReference type="Pfam" id="PF01189">
    <property type="entry name" value="Methyltr_RsmB-F"/>
    <property type="match status" value="1"/>
</dbReference>
<keyword evidence="4 5" id="KW-0694">RNA-binding</keyword>
<keyword evidence="3 5" id="KW-0949">S-adenosyl-L-methionine</keyword>
<dbReference type="Gene3D" id="3.40.50.150">
    <property type="entry name" value="Vaccinia Virus protein VP39"/>
    <property type="match status" value="1"/>
</dbReference>
<organism evidence="7 8">
    <name type="scientific">Chryseobacterium suipulveris</name>
    <dbReference type="NCBI Taxonomy" id="2929800"/>
    <lineage>
        <taxon>Bacteria</taxon>
        <taxon>Pseudomonadati</taxon>
        <taxon>Bacteroidota</taxon>
        <taxon>Flavobacteriia</taxon>
        <taxon>Flavobacteriales</taxon>
        <taxon>Weeksellaceae</taxon>
        <taxon>Chryseobacterium group</taxon>
        <taxon>Chryseobacterium</taxon>
    </lineage>
</organism>
<dbReference type="Pfam" id="PF22458">
    <property type="entry name" value="RsmF-B_ferredox"/>
    <property type="match status" value="1"/>
</dbReference>
<evidence type="ECO:0000256" key="5">
    <source>
        <dbReference type="PROSITE-ProRule" id="PRU01023"/>
    </source>
</evidence>
<dbReference type="InterPro" id="IPR023267">
    <property type="entry name" value="RCMT"/>
</dbReference>
<dbReference type="InterPro" id="IPR001678">
    <property type="entry name" value="MeTrfase_RsmB-F_NOP2_dom"/>
</dbReference>
<evidence type="ECO:0000313" key="7">
    <source>
        <dbReference type="EMBL" id="UOE40356.1"/>
    </source>
</evidence>
<evidence type="ECO:0000313" key="8">
    <source>
        <dbReference type="Proteomes" id="UP000831460"/>
    </source>
</evidence>
<evidence type="ECO:0000256" key="1">
    <source>
        <dbReference type="ARBA" id="ARBA00022603"/>
    </source>
</evidence>
<reference evidence="7 8" key="1">
    <citation type="submission" date="2022-03" db="EMBL/GenBank/DDBJ databases">
        <title>Chryseobacterium sp. isolated from particulate matters in swine house.</title>
        <authorList>
            <person name="Won M."/>
            <person name="Kim S.-J."/>
            <person name="Kwon S.-W."/>
        </authorList>
    </citation>
    <scope>NUCLEOTIDE SEQUENCE [LARGE SCALE GENOMIC DNA]</scope>
    <source>
        <strain evidence="7 8">SC2-2</strain>
    </source>
</reference>
<sequence length="401" mass="46441">MELIHRNLLIGIHDSLQETFFEKNKYADKVIERLLKSHKKWGSQDRAVVSEIFYNIIRWKRRLEYYMGEGVKPGNIYKLILAYLLWSKTHYKKFEEFEGIKIADILTKLKKGTVPTKAIEYSIPDWLAETLEKELGKNWEKEMDALNEQAPTILRANTLKTTPKHLVEELKEENVQSFQIRNYPDAVQLEEKKNVFLTSAFKEGLFEVQDASSQKIGEFLDVKEGMRVVDACAGAGGKTLHLAALMKNKGQIIALDIFEWKLAELKRRAKRAGAHNIETRFIEDNKVIKRLHEKADRLLIDAPCSGLGVLKRNPDSKWKIDQDFIDRIKGEQQQILQDYSKMLKKGGKMIYATCSILPSENNKQVEVFLKNNPEFQLVKDQKIMPSEGFDGFYMALIERTQ</sequence>
<dbReference type="GO" id="GO:0032259">
    <property type="term" value="P:methylation"/>
    <property type="evidence" value="ECO:0007669"/>
    <property type="project" value="UniProtKB-KW"/>
</dbReference>
<dbReference type="PANTHER" id="PTHR22807:SF53">
    <property type="entry name" value="RIBOSOMAL RNA SMALL SUBUNIT METHYLTRANSFERASE B-RELATED"/>
    <property type="match status" value="1"/>
</dbReference>
<dbReference type="InterPro" id="IPR054728">
    <property type="entry name" value="RsmB-like_ferredoxin"/>
</dbReference>
<evidence type="ECO:0000256" key="2">
    <source>
        <dbReference type="ARBA" id="ARBA00022679"/>
    </source>
</evidence>
<evidence type="ECO:0000256" key="4">
    <source>
        <dbReference type="ARBA" id="ARBA00022884"/>
    </source>
</evidence>
<keyword evidence="2 5" id="KW-0808">Transferase</keyword>
<gene>
    <name evidence="7" type="ORF">MTP09_10610</name>
</gene>
<evidence type="ECO:0000259" key="6">
    <source>
        <dbReference type="PROSITE" id="PS51686"/>
    </source>
</evidence>
<accession>A0ABY4BMD7</accession>
<feature type="binding site" evidence="5">
    <location>
        <position position="301"/>
    </location>
    <ligand>
        <name>S-adenosyl-L-methionine</name>
        <dbReference type="ChEBI" id="CHEBI:59789"/>
    </ligand>
</feature>
<dbReference type="SUPFAM" id="SSF53335">
    <property type="entry name" value="S-adenosyl-L-methionine-dependent methyltransferases"/>
    <property type="match status" value="1"/>
</dbReference>
<evidence type="ECO:0000256" key="3">
    <source>
        <dbReference type="ARBA" id="ARBA00022691"/>
    </source>
</evidence>
<feature type="binding site" evidence="5">
    <location>
        <position position="256"/>
    </location>
    <ligand>
        <name>S-adenosyl-L-methionine</name>
        <dbReference type="ChEBI" id="CHEBI:59789"/>
    </ligand>
</feature>
<dbReference type="CDD" id="cd02440">
    <property type="entry name" value="AdoMet_MTases"/>
    <property type="match status" value="1"/>
</dbReference>
<dbReference type="EMBL" id="CP094532">
    <property type="protein sequence ID" value="UOE40356.1"/>
    <property type="molecule type" value="Genomic_DNA"/>
</dbReference>